<evidence type="ECO:0000256" key="15">
    <source>
        <dbReference type="ARBA" id="ARBA00032605"/>
    </source>
</evidence>
<dbReference type="Proteomes" id="UP001060414">
    <property type="component" value="Chromosome"/>
</dbReference>
<evidence type="ECO:0000256" key="16">
    <source>
        <dbReference type="ARBA" id="ARBA00032853"/>
    </source>
</evidence>
<reference evidence="20" key="1">
    <citation type="journal article" date="2022" name="Environ. Microbiol.">
        <title>Geoalkalibacter halelectricus SAP #1 sp. nov. possessing extracellular electron transfer and mineral#reducing capabilities from a haloalkaline environment.</title>
        <authorList>
            <person name="Yadav S."/>
            <person name="Singh R."/>
            <person name="Sundharam S.S."/>
            <person name="Chaudhary S."/>
            <person name="Krishnamurthi S."/>
            <person name="Patil S.A."/>
        </authorList>
    </citation>
    <scope>NUCLEOTIDE SEQUENCE</scope>
    <source>
        <strain evidence="20">SAP-1</strain>
    </source>
</reference>
<feature type="transmembrane region" description="Helical" evidence="19">
    <location>
        <begin position="229"/>
        <end position="249"/>
    </location>
</feature>
<evidence type="ECO:0000256" key="8">
    <source>
        <dbReference type="ARBA" id="ARBA00022573"/>
    </source>
</evidence>
<evidence type="ECO:0000256" key="14">
    <source>
        <dbReference type="ARBA" id="ARBA00025228"/>
    </source>
</evidence>
<evidence type="ECO:0000256" key="1">
    <source>
        <dbReference type="ARBA" id="ARBA00001946"/>
    </source>
</evidence>
<evidence type="ECO:0000256" key="2">
    <source>
        <dbReference type="ARBA" id="ARBA00004651"/>
    </source>
</evidence>
<keyword evidence="13 19" id="KW-0472">Membrane</keyword>
<dbReference type="PANTHER" id="PTHR34148:SF1">
    <property type="entry name" value="ADENOSYLCOBINAMIDE-GDP RIBAZOLETRANSFERASE"/>
    <property type="match status" value="1"/>
</dbReference>
<evidence type="ECO:0000256" key="13">
    <source>
        <dbReference type="ARBA" id="ARBA00023136"/>
    </source>
</evidence>
<evidence type="ECO:0000256" key="11">
    <source>
        <dbReference type="ARBA" id="ARBA00022842"/>
    </source>
</evidence>
<dbReference type="GO" id="GO:0051073">
    <property type="term" value="F:adenosylcobinamide-GDP ribazoletransferase activity"/>
    <property type="evidence" value="ECO:0007669"/>
    <property type="project" value="UniProtKB-EC"/>
</dbReference>
<keyword evidence="11 19" id="KW-0460">Magnesium</keyword>
<dbReference type="NCBIfam" id="TIGR00317">
    <property type="entry name" value="cobS"/>
    <property type="match status" value="1"/>
</dbReference>
<comment type="subcellular location">
    <subcellularLocation>
        <location evidence="2 19">Cell membrane</location>
        <topology evidence="2 19">Multi-pass membrane protein</topology>
    </subcellularLocation>
</comment>
<comment type="catalytic activity">
    <reaction evidence="18 19">
        <text>alpha-ribazole 5'-phosphate + adenosylcob(III)inamide-GDP = adenosylcob(III)alamin 5'-phosphate + GMP + H(+)</text>
        <dbReference type="Rhea" id="RHEA:23560"/>
        <dbReference type="ChEBI" id="CHEBI:15378"/>
        <dbReference type="ChEBI" id="CHEBI:57918"/>
        <dbReference type="ChEBI" id="CHEBI:58115"/>
        <dbReference type="ChEBI" id="CHEBI:60487"/>
        <dbReference type="ChEBI" id="CHEBI:60493"/>
        <dbReference type="EC" id="2.7.8.26"/>
    </reaction>
</comment>
<evidence type="ECO:0000313" key="21">
    <source>
        <dbReference type="Proteomes" id="UP001060414"/>
    </source>
</evidence>
<dbReference type="PANTHER" id="PTHR34148">
    <property type="entry name" value="ADENOSYLCOBINAMIDE-GDP RIBAZOLETRANSFERASE"/>
    <property type="match status" value="1"/>
</dbReference>
<evidence type="ECO:0000256" key="5">
    <source>
        <dbReference type="ARBA" id="ARBA00013200"/>
    </source>
</evidence>
<dbReference type="RefSeq" id="WP_260749084.1">
    <property type="nucleotide sequence ID" value="NZ_CP092109.1"/>
</dbReference>
<protein>
    <recommendedName>
        <fullName evidence="6 19">Adenosylcobinamide-GDP ribazoletransferase</fullName>
        <ecNumber evidence="5 19">2.7.8.26</ecNumber>
    </recommendedName>
    <alternativeName>
        <fullName evidence="16 19">Cobalamin synthase</fullName>
    </alternativeName>
    <alternativeName>
        <fullName evidence="15 19">Cobalamin-5'-phosphate synthase</fullName>
    </alternativeName>
</protein>
<evidence type="ECO:0000256" key="19">
    <source>
        <dbReference type="HAMAP-Rule" id="MF_00719"/>
    </source>
</evidence>
<comment type="similarity">
    <text evidence="4 19">Belongs to the CobS family.</text>
</comment>
<comment type="pathway">
    <text evidence="3 19">Cofactor biosynthesis; adenosylcobalamin biosynthesis; adenosylcobalamin from cob(II)yrinate a,c-diamide: step 7/7.</text>
</comment>
<evidence type="ECO:0000256" key="18">
    <source>
        <dbReference type="ARBA" id="ARBA00049504"/>
    </source>
</evidence>
<evidence type="ECO:0000256" key="3">
    <source>
        <dbReference type="ARBA" id="ARBA00004663"/>
    </source>
</evidence>
<dbReference type="HAMAP" id="MF_00719">
    <property type="entry name" value="CobS"/>
    <property type="match status" value="1"/>
</dbReference>
<keyword evidence="10 19" id="KW-0812">Transmembrane</keyword>
<dbReference type="InterPro" id="IPR003805">
    <property type="entry name" value="CobS"/>
</dbReference>
<keyword evidence="21" id="KW-1185">Reference proteome</keyword>
<feature type="transmembrane region" description="Helical" evidence="19">
    <location>
        <begin position="181"/>
        <end position="209"/>
    </location>
</feature>
<feature type="transmembrane region" description="Helical" evidence="19">
    <location>
        <begin position="68"/>
        <end position="89"/>
    </location>
</feature>
<evidence type="ECO:0000256" key="12">
    <source>
        <dbReference type="ARBA" id="ARBA00022989"/>
    </source>
</evidence>
<proteinExistence type="inferred from homology"/>
<dbReference type="EC" id="2.7.8.26" evidence="5 19"/>
<feature type="transmembrane region" description="Helical" evidence="19">
    <location>
        <begin position="35"/>
        <end position="56"/>
    </location>
</feature>
<keyword evidence="8 19" id="KW-0169">Cobalamin biosynthesis</keyword>
<accession>A0ABY5ZQ39</accession>
<sequence length="251" mass="26785">MKREWFELRLAGAFLTVFPVARDLKTTPERLGRSLAFFPAVGLILGLLLVVLNWALGALLPRAVLDCVLILILIGATGALHLDGMADLLDGLAGGKDREGILRIMKDSRVGAMGVVGLIMVLLLKYLALFNVPEDFKSAALLIMPCAGRWIQVVLASFCRYVRPEGGTGGAFVDHAGEREFLIGTATLLLAALVLFGLKGIFLVFLIGLAAMVLLRYFEARLGGVTGDVLGAATEVVEVLTLLLILAVISS</sequence>
<evidence type="ECO:0000256" key="9">
    <source>
        <dbReference type="ARBA" id="ARBA00022679"/>
    </source>
</evidence>
<gene>
    <name evidence="19 20" type="primary">cobS</name>
    <name evidence="20" type="ORF">L9S41_04810</name>
</gene>
<dbReference type="EMBL" id="CP092109">
    <property type="protein sequence ID" value="UWZ80723.1"/>
    <property type="molecule type" value="Genomic_DNA"/>
</dbReference>
<evidence type="ECO:0000256" key="6">
    <source>
        <dbReference type="ARBA" id="ARBA00015850"/>
    </source>
</evidence>
<organism evidence="20 21">
    <name type="scientific">Geoalkalibacter halelectricus</name>
    <dbReference type="NCBI Taxonomy" id="2847045"/>
    <lineage>
        <taxon>Bacteria</taxon>
        <taxon>Pseudomonadati</taxon>
        <taxon>Thermodesulfobacteriota</taxon>
        <taxon>Desulfuromonadia</taxon>
        <taxon>Desulfuromonadales</taxon>
        <taxon>Geoalkalibacteraceae</taxon>
        <taxon>Geoalkalibacter</taxon>
    </lineage>
</organism>
<keyword evidence="12 19" id="KW-1133">Transmembrane helix</keyword>
<comment type="function">
    <text evidence="14 19">Joins adenosylcobinamide-GDP and alpha-ribazole to generate adenosylcobalamin (Ado-cobalamin). Also synthesizes adenosylcobalamin 5'-phosphate from adenosylcobinamide-GDP and alpha-ribazole 5'-phosphate.</text>
</comment>
<keyword evidence="7 19" id="KW-1003">Cell membrane</keyword>
<keyword evidence="9 19" id="KW-0808">Transferase</keyword>
<evidence type="ECO:0000256" key="17">
    <source>
        <dbReference type="ARBA" id="ARBA00048623"/>
    </source>
</evidence>
<dbReference type="Pfam" id="PF02654">
    <property type="entry name" value="CobS"/>
    <property type="match status" value="1"/>
</dbReference>
<feature type="transmembrane region" description="Helical" evidence="19">
    <location>
        <begin position="110"/>
        <end position="128"/>
    </location>
</feature>
<comment type="cofactor">
    <cofactor evidence="1 19">
        <name>Mg(2+)</name>
        <dbReference type="ChEBI" id="CHEBI:18420"/>
    </cofactor>
</comment>
<evidence type="ECO:0000256" key="7">
    <source>
        <dbReference type="ARBA" id="ARBA00022475"/>
    </source>
</evidence>
<comment type="catalytic activity">
    <reaction evidence="17 19">
        <text>alpha-ribazole + adenosylcob(III)inamide-GDP = adenosylcob(III)alamin + GMP + H(+)</text>
        <dbReference type="Rhea" id="RHEA:16049"/>
        <dbReference type="ChEBI" id="CHEBI:10329"/>
        <dbReference type="ChEBI" id="CHEBI:15378"/>
        <dbReference type="ChEBI" id="CHEBI:18408"/>
        <dbReference type="ChEBI" id="CHEBI:58115"/>
        <dbReference type="ChEBI" id="CHEBI:60487"/>
        <dbReference type="EC" id="2.7.8.26"/>
    </reaction>
</comment>
<evidence type="ECO:0000256" key="4">
    <source>
        <dbReference type="ARBA" id="ARBA00010561"/>
    </source>
</evidence>
<name>A0ABY5ZQ39_9BACT</name>
<evidence type="ECO:0000313" key="20">
    <source>
        <dbReference type="EMBL" id="UWZ80723.1"/>
    </source>
</evidence>
<evidence type="ECO:0000256" key="10">
    <source>
        <dbReference type="ARBA" id="ARBA00022692"/>
    </source>
</evidence>